<evidence type="ECO:0000313" key="10">
    <source>
        <dbReference type="Proteomes" id="UP000465601"/>
    </source>
</evidence>
<dbReference type="GO" id="GO:0015935">
    <property type="term" value="C:small ribosomal subunit"/>
    <property type="evidence" value="ECO:0007669"/>
    <property type="project" value="TreeGrafter"/>
</dbReference>
<evidence type="ECO:0000256" key="2">
    <source>
        <dbReference type="ARBA" id="ARBA00007634"/>
    </source>
</evidence>
<dbReference type="InterPro" id="IPR002583">
    <property type="entry name" value="Ribosomal_bS20"/>
</dbReference>
<dbReference type="Gene3D" id="1.20.58.110">
    <property type="entry name" value="Ribosomal protein S20"/>
    <property type="match status" value="1"/>
</dbReference>
<evidence type="ECO:0000313" key="9">
    <source>
        <dbReference type="EMBL" id="KAB3530735.1"/>
    </source>
</evidence>
<dbReference type="GO" id="GO:0006412">
    <property type="term" value="P:translation"/>
    <property type="evidence" value="ECO:0007669"/>
    <property type="project" value="UniProtKB-UniRule"/>
</dbReference>
<sequence length="87" mass="9756">MANIKSAMKRIKVIAKKTARNRMVKSQLKTAVRRFEEAITAGALDDAKARLKFIEKKLHQAAAKGVIHKKKASRKVSRLASRLNKAM</sequence>
<dbReference type="InterPro" id="IPR036510">
    <property type="entry name" value="Ribosomal_bS20_sf"/>
</dbReference>
<keyword evidence="3 8" id="KW-0699">rRNA-binding</keyword>
<keyword evidence="6 8" id="KW-0687">Ribonucleoprotein</keyword>
<comment type="function">
    <text evidence="1 8">Binds directly to 16S ribosomal RNA.</text>
</comment>
<dbReference type="HAMAP" id="MF_00500">
    <property type="entry name" value="Ribosomal_bS20"/>
    <property type="match status" value="1"/>
</dbReference>
<dbReference type="Proteomes" id="UP000465601">
    <property type="component" value="Unassembled WGS sequence"/>
</dbReference>
<dbReference type="EMBL" id="WBZB01000016">
    <property type="protein sequence ID" value="KAB3530735.1"/>
    <property type="molecule type" value="Genomic_DNA"/>
</dbReference>
<evidence type="ECO:0000256" key="8">
    <source>
        <dbReference type="HAMAP-Rule" id="MF_00500"/>
    </source>
</evidence>
<dbReference type="PANTHER" id="PTHR33398">
    <property type="entry name" value="30S RIBOSOMAL PROTEIN S20"/>
    <property type="match status" value="1"/>
</dbReference>
<dbReference type="OrthoDB" id="9808392at2"/>
<dbReference type="FunFam" id="1.20.58.110:FF:000001">
    <property type="entry name" value="30S ribosomal protein S20"/>
    <property type="match status" value="1"/>
</dbReference>
<evidence type="ECO:0000256" key="5">
    <source>
        <dbReference type="ARBA" id="ARBA00022980"/>
    </source>
</evidence>
<dbReference type="PANTHER" id="PTHR33398:SF1">
    <property type="entry name" value="SMALL RIBOSOMAL SUBUNIT PROTEIN BS20C"/>
    <property type="match status" value="1"/>
</dbReference>
<evidence type="ECO:0000256" key="1">
    <source>
        <dbReference type="ARBA" id="ARBA00003134"/>
    </source>
</evidence>
<keyword evidence="10" id="KW-1185">Reference proteome</keyword>
<keyword evidence="4 8" id="KW-0694">RNA-binding</keyword>
<name>A0A833HPI7_9FIRM</name>
<dbReference type="SUPFAM" id="SSF46992">
    <property type="entry name" value="Ribosomal protein S20"/>
    <property type="match status" value="1"/>
</dbReference>
<dbReference type="Pfam" id="PF01649">
    <property type="entry name" value="Ribosomal_S20p"/>
    <property type="match status" value="1"/>
</dbReference>
<dbReference type="GO" id="GO:0003735">
    <property type="term" value="F:structural constituent of ribosome"/>
    <property type="evidence" value="ECO:0007669"/>
    <property type="project" value="InterPro"/>
</dbReference>
<comment type="similarity">
    <text evidence="2 8">Belongs to the bacterial ribosomal protein bS20 family.</text>
</comment>
<accession>A0A833HPI7</accession>
<proteinExistence type="inferred from homology"/>
<evidence type="ECO:0000256" key="7">
    <source>
        <dbReference type="ARBA" id="ARBA00035136"/>
    </source>
</evidence>
<evidence type="ECO:0000256" key="4">
    <source>
        <dbReference type="ARBA" id="ARBA00022884"/>
    </source>
</evidence>
<comment type="caution">
    <text evidence="9">The sequence shown here is derived from an EMBL/GenBank/DDBJ whole genome shotgun (WGS) entry which is preliminary data.</text>
</comment>
<gene>
    <name evidence="8" type="primary">rpsT</name>
    <name evidence="9" type="ORF">F8153_06395</name>
</gene>
<reference evidence="9 10" key="1">
    <citation type="submission" date="2019-10" db="EMBL/GenBank/DDBJ databases">
        <title>Alkaliphilus serpentinus sp. nov. and Alkaliphilus pronyensis sp. nov., two novel anaerobic alkaliphilic species isolated from the serpentinized-hosted hydrothermal field of the Prony Bay (New Caledonia).</title>
        <authorList>
            <person name="Postec A."/>
        </authorList>
    </citation>
    <scope>NUCLEOTIDE SEQUENCE [LARGE SCALE GENOMIC DNA]</scope>
    <source>
        <strain evidence="9 10">LacT</strain>
    </source>
</reference>
<dbReference type="GO" id="GO:0070181">
    <property type="term" value="F:small ribosomal subunit rRNA binding"/>
    <property type="evidence" value="ECO:0007669"/>
    <property type="project" value="TreeGrafter"/>
</dbReference>
<dbReference type="AlphaFoldDB" id="A0A833HPI7"/>
<dbReference type="NCBIfam" id="TIGR00029">
    <property type="entry name" value="S20"/>
    <property type="match status" value="1"/>
</dbReference>
<dbReference type="GO" id="GO:0005829">
    <property type="term" value="C:cytosol"/>
    <property type="evidence" value="ECO:0007669"/>
    <property type="project" value="TreeGrafter"/>
</dbReference>
<dbReference type="RefSeq" id="WP_151865547.1">
    <property type="nucleotide sequence ID" value="NZ_WBZB01000016.1"/>
</dbReference>
<protein>
    <recommendedName>
        <fullName evidence="7 8">Small ribosomal subunit protein bS20</fullName>
    </recommendedName>
</protein>
<evidence type="ECO:0000256" key="3">
    <source>
        <dbReference type="ARBA" id="ARBA00022730"/>
    </source>
</evidence>
<keyword evidence="5 8" id="KW-0689">Ribosomal protein</keyword>
<organism evidence="9 10">
    <name type="scientific">Alkaliphilus serpentinus</name>
    <dbReference type="NCBI Taxonomy" id="1482731"/>
    <lineage>
        <taxon>Bacteria</taxon>
        <taxon>Bacillati</taxon>
        <taxon>Bacillota</taxon>
        <taxon>Clostridia</taxon>
        <taxon>Peptostreptococcales</taxon>
        <taxon>Natronincolaceae</taxon>
        <taxon>Alkaliphilus</taxon>
    </lineage>
</organism>
<evidence type="ECO:0000256" key="6">
    <source>
        <dbReference type="ARBA" id="ARBA00023274"/>
    </source>
</evidence>